<feature type="domain" description="Pyrrolo-quinoline quinone repeat" evidence="1">
    <location>
        <begin position="52"/>
        <end position="139"/>
    </location>
</feature>
<reference evidence="2 3" key="1">
    <citation type="submission" date="2018-06" db="EMBL/GenBank/DDBJ databases">
        <authorList>
            <consortium name="Pathogen Informatics"/>
            <person name="Doyle S."/>
        </authorList>
    </citation>
    <scope>NUCLEOTIDE SEQUENCE [LARGE SCALE GENOMIC DNA]</scope>
    <source>
        <strain evidence="2 3">NCTC11343</strain>
    </source>
</reference>
<dbReference type="InterPro" id="IPR015943">
    <property type="entry name" value="WD40/YVTN_repeat-like_dom_sf"/>
</dbReference>
<evidence type="ECO:0000313" key="3">
    <source>
        <dbReference type="Proteomes" id="UP000251241"/>
    </source>
</evidence>
<dbReference type="PANTHER" id="PTHR34512">
    <property type="entry name" value="CELL SURFACE PROTEIN"/>
    <property type="match status" value="1"/>
</dbReference>
<organism evidence="2 3">
    <name type="scientific">Sphingobacterium multivorum</name>
    <dbReference type="NCBI Taxonomy" id="28454"/>
    <lineage>
        <taxon>Bacteria</taxon>
        <taxon>Pseudomonadati</taxon>
        <taxon>Bacteroidota</taxon>
        <taxon>Sphingobacteriia</taxon>
        <taxon>Sphingobacteriales</taxon>
        <taxon>Sphingobacteriaceae</taxon>
        <taxon>Sphingobacterium</taxon>
    </lineage>
</organism>
<dbReference type="InterPro" id="IPR011047">
    <property type="entry name" value="Quinoprotein_ADH-like_sf"/>
</dbReference>
<evidence type="ECO:0000259" key="1">
    <source>
        <dbReference type="Pfam" id="PF13360"/>
    </source>
</evidence>
<dbReference type="Proteomes" id="UP000251241">
    <property type="component" value="Unassembled WGS sequence"/>
</dbReference>
<dbReference type="RefSeq" id="WP_112374366.1">
    <property type="nucleotide sequence ID" value="NZ_CP069793.1"/>
</dbReference>
<dbReference type="Gene3D" id="2.130.10.10">
    <property type="entry name" value="YVTN repeat-like/Quinoprotein amine dehydrogenase"/>
    <property type="match status" value="2"/>
</dbReference>
<evidence type="ECO:0000313" key="2">
    <source>
        <dbReference type="EMBL" id="SPZ85146.1"/>
    </source>
</evidence>
<dbReference type="GO" id="GO:0004674">
    <property type="term" value="F:protein serine/threonine kinase activity"/>
    <property type="evidence" value="ECO:0007669"/>
    <property type="project" value="UniProtKB-EC"/>
</dbReference>
<dbReference type="EC" id="2.7.11.1" evidence="2"/>
<dbReference type="SUPFAM" id="SSF50998">
    <property type="entry name" value="Quinoprotein alcohol dehydrogenase-like"/>
    <property type="match status" value="2"/>
</dbReference>
<sequence>MFGLKYDWRPIIILFIAVGCFCQLRAQHLARGLDRQNYTAQSNIRLNPALKWKFKTEGRLFSSPVVWKDIVFVGSCDSNLYALNKTSGNILWKYKTTGEIRSTVALDGGKVYFLSTDGYLYALDAQTGRKLWQFSTDGEKSYDIWDYFLSSPAVANGVVYFGSGDHHVYAVDAKSGKLVWKFLTGGIVHAAPTLTQERVFIGSFDGYFYCLKKDGTLHWKFKTVGERYFPKGEIQFHAAVADSTVYFGARDFNVYALNTANGSGFWVYHQPGSWTSVPSIFDDKLVVTMSDSYSILVLNRMDGVKIVEPKVPLNTFSSATIVGNEAFFGTLDGVIYKLDIKNGGVVPIFQTESSKKNRQLFINDENVLRADLQQKYEDDITRLFADYLQMGSIFSTIWIDENRLYFNAADGAIYALE</sequence>
<dbReference type="InterPro" id="IPR018391">
    <property type="entry name" value="PQQ_b-propeller_rpt"/>
</dbReference>
<dbReference type="PROSITE" id="PS51257">
    <property type="entry name" value="PROKAR_LIPOPROTEIN"/>
    <property type="match status" value="1"/>
</dbReference>
<dbReference type="Pfam" id="PF13360">
    <property type="entry name" value="PQQ_2"/>
    <property type="match status" value="2"/>
</dbReference>
<protein>
    <submittedName>
        <fullName evidence="2">Serine/threonine-protein kinase AfsK</fullName>
        <ecNumber evidence="2">2.7.11.1</ecNumber>
    </submittedName>
</protein>
<dbReference type="PANTHER" id="PTHR34512:SF30">
    <property type="entry name" value="OUTER MEMBRANE PROTEIN ASSEMBLY FACTOR BAMB"/>
    <property type="match status" value="1"/>
</dbReference>
<dbReference type="SMART" id="SM00564">
    <property type="entry name" value="PQQ"/>
    <property type="match status" value="6"/>
</dbReference>
<keyword evidence="2" id="KW-0808">Transferase</keyword>
<dbReference type="GeneID" id="97181482"/>
<keyword evidence="2" id="KW-0418">Kinase</keyword>
<feature type="domain" description="Pyrrolo-quinoline quinone repeat" evidence="1">
    <location>
        <begin position="150"/>
        <end position="267"/>
    </location>
</feature>
<gene>
    <name evidence="2" type="primary">afsK</name>
    <name evidence="2" type="ORF">NCTC11343_01703</name>
</gene>
<name>A0A2X2J0G6_SPHMU</name>
<dbReference type="EMBL" id="UAUU01000006">
    <property type="protein sequence ID" value="SPZ85146.1"/>
    <property type="molecule type" value="Genomic_DNA"/>
</dbReference>
<dbReference type="AlphaFoldDB" id="A0A2X2J0G6"/>
<proteinExistence type="predicted"/>
<dbReference type="InterPro" id="IPR002372">
    <property type="entry name" value="PQQ_rpt_dom"/>
</dbReference>
<accession>A0A2X2J0G6</accession>